<protein>
    <submittedName>
        <fullName evidence="2 4">Uncharacterized protein</fullName>
    </submittedName>
</protein>
<accession>A0A3P8CPT0</accession>
<organism evidence="3 4">
    <name type="scientific">Heligmosomoides polygyrus</name>
    <name type="common">Parasitic roundworm</name>
    <dbReference type="NCBI Taxonomy" id="6339"/>
    <lineage>
        <taxon>Eukaryota</taxon>
        <taxon>Metazoa</taxon>
        <taxon>Ecdysozoa</taxon>
        <taxon>Nematoda</taxon>
        <taxon>Chromadorea</taxon>
        <taxon>Rhabditida</taxon>
        <taxon>Rhabditina</taxon>
        <taxon>Rhabditomorpha</taxon>
        <taxon>Strongyloidea</taxon>
        <taxon>Heligmosomidae</taxon>
        <taxon>Heligmosomoides</taxon>
    </lineage>
</organism>
<reference evidence="4" key="2">
    <citation type="submission" date="2019-09" db="UniProtKB">
        <authorList>
            <consortium name="WormBaseParasite"/>
        </authorList>
    </citation>
    <scope>IDENTIFICATION</scope>
</reference>
<evidence type="ECO:0000256" key="1">
    <source>
        <dbReference type="SAM" id="MobiDB-lite"/>
    </source>
</evidence>
<dbReference type="Proteomes" id="UP000050761">
    <property type="component" value="Unassembled WGS sequence"/>
</dbReference>
<name>A0A183GEG8_HELPZ</name>
<evidence type="ECO:0000313" key="2">
    <source>
        <dbReference type="EMBL" id="VDP21514.1"/>
    </source>
</evidence>
<reference evidence="2 3" key="1">
    <citation type="submission" date="2018-11" db="EMBL/GenBank/DDBJ databases">
        <authorList>
            <consortium name="Pathogen Informatics"/>
        </authorList>
    </citation>
    <scope>NUCLEOTIDE SEQUENCE [LARGE SCALE GENOMIC DNA]</scope>
</reference>
<keyword evidence="3" id="KW-1185">Reference proteome</keyword>
<accession>A0A183GEG8</accession>
<dbReference type="AlphaFoldDB" id="A0A183GEG8"/>
<proteinExistence type="predicted"/>
<dbReference type="WBParaSite" id="HPBE_0002072301-mRNA-1">
    <property type="protein sequence ID" value="HPBE_0002072301-mRNA-1"/>
    <property type="gene ID" value="HPBE_0002072301"/>
</dbReference>
<evidence type="ECO:0000313" key="3">
    <source>
        <dbReference type="Proteomes" id="UP000050761"/>
    </source>
</evidence>
<feature type="region of interest" description="Disordered" evidence="1">
    <location>
        <begin position="85"/>
        <end position="115"/>
    </location>
</feature>
<sequence length="115" mass="12465">MKKSASGETFGEINHFLVMKESENVYKRVKGESQRTKGPSLARIMANVKVRCATRPSLPCRRSSPSVTRSTVGVVDELQVGRPCADIGGHYDEPSDMQPNPIGHLSPSLGSGCHQ</sequence>
<gene>
    <name evidence="2" type="ORF">HPBE_LOCUS20722</name>
</gene>
<evidence type="ECO:0000313" key="4">
    <source>
        <dbReference type="WBParaSite" id="HPBE_0002072301-mRNA-1"/>
    </source>
</evidence>
<dbReference type="EMBL" id="UZAH01032393">
    <property type="protein sequence ID" value="VDP21514.1"/>
    <property type="molecule type" value="Genomic_DNA"/>
</dbReference>